<proteinExistence type="predicted"/>
<keyword evidence="2" id="KW-1185">Reference proteome</keyword>
<comment type="caution">
    <text evidence="1">The sequence shown here is derived from an EMBL/GenBank/DDBJ whole genome shotgun (WGS) entry which is preliminary data.</text>
</comment>
<accession>A0ACB7S8E7</accession>
<dbReference type="Proteomes" id="UP000821845">
    <property type="component" value="Chromosome 5"/>
</dbReference>
<sequence>MGHSPARLQIDSVLESDAGEYRCRVDFRQARSVNTIIKLKVIVPPGNPVIMDEEGRKLGSKMVRFNEGQKLRLLCEVEGGKPRPVVTWWRDKVLLDSDFSFVGDGSVAHNWLDIDELKRSDYLTVLICQAASNNGTVAVSRSVSLDMNLVPLDVAIQPPRQPLSAGKLAHLVCLSSGSRPPAVLTWWKGGEQLLSAQEQTHNHDYSASSVLHFTPRQEDNGAILSCRAENEFIPGSDIEHGIKLDVLYKPQVLLRLGQNLQEDGISENGDVYLECEVDANPSAIEVTWLFEGNEIATNVSAGVIVSSRSLVLQKVHRSSRGRYTCVAMNPEGRSTSNILVLRIKYAPVCKHNQKRMYGASQNDSVLVPCEVDADPGDVTFYWRFDSTVSGKRLAMTGFSQEKTRSVASHTASKEDDFGLLLCWGANEIGRQEKPCTFAVVKAGPPEPVRNCSQDNGTSNSVSFECLPGDWHGGIEPVSFVAELREADTNRLVANASSTSRPAFSFNGLEEGATFRVVLYSTNPKGHRAPVAFFVSTYRSAETVSRRYNTVIHVPV</sequence>
<dbReference type="EMBL" id="CM023485">
    <property type="protein sequence ID" value="KAH6931231.1"/>
    <property type="molecule type" value="Genomic_DNA"/>
</dbReference>
<evidence type="ECO:0000313" key="2">
    <source>
        <dbReference type="Proteomes" id="UP000821845"/>
    </source>
</evidence>
<evidence type="ECO:0000313" key="1">
    <source>
        <dbReference type="EMBL" id="KAH6931231.1"/>
    </source>
</evidence>
<reference evidence="1" key="1">
    <citation type="submission" date="2020-05" db="EMBL/GenBank/DDBJ databases">
        <title>Large-scale comparative analyses of tick genomes elucidate their genetic diversity and vector capacities.</title>
        <authorList>
            <person name="Jia N."/>
            <person name="Wang J."/>
            <person name="Shi W."/>
            <person name="Du L."/>
            <person name="Sun Y."/>
            <person name="Zhan W."/>
            <person name="Jiang J."/>
            <person name="Wang Q."/>
            <person name="Zhang B."/>
            <person name="Ji P."/>
            <person name="Sakyi L.B."/>
            <person name="Cui X."/>
            <person name="Yuan T."/>
            <person name="Jiang B."/>
            <person name="Yang W."/>
            <person name="Lam T.T.-Y."/>
            <person name="Chang Q."/>
            <person name="Ding S."/>
            <person name="Wang X."/>
            <person name="Zhu J."/>
            <person name="Ruan X."/>
            <person name="Zhao L."/>
            <person name="Wei J."/>
            <person name="Que T."/>
            <person name="Du C."/>
            <person name="Cheng J."/>
            <person name="Dai P."/>
            <person name="Han X."/>
            <person name="Huang E."/>
            <person name="Gao Y."/>
            <person name="Liu J."/>
            <person name="Shao H."/>
            <person name="Ye R."/>
            <person name="Li L."/>
            <person name="Wei W."/>
            <person name="Wang X."/>
            <person name="Wang C."/>
            <person name="Yang T."/>
            <person name="Huo Q."/>
            <person name="Li W."/>
            <person name="Guo W."/>
            <person name="Chen H."/>
            <person name="Zhou L."/>
            <person name="Ni X."/>
            <person name="Tian J."/>
            <person name="Zhou Y."/>
            <person name="Sheng Y."/>
            <person name="Liu T."/>
            <person name="Pan Y."/>
            <person name="Xia L."/>
            <person name="Li J."/>
            <person name="Zhao F."/>
            <person name="Cao W."/>
        </authorList>
    </citation>
    <scope>NUCLEOTIDE SEQUENCE</scope>
    <source>
        <strain evidence="1">Hyas-2018</strain>
    </source>
</reference>
<organism evidence="1 2">
    <name type="scientific">Hyalomma asiaticum</name>
    <name type="common">Tick</name>
    <dbReference type="NCBI Taxonomy" id="266040"/>
    <lineage>
        <taxon>Eukaryota</taxon>
        <taxon>Metazoa</taxon>
        <taxon>Ecdysozoa</taxon>
        <taxon>Arthropoda</taxon>
        <taxon>Chelicerata</taxon>
        <taxon>Arachnida</taxon>
        <taxon>Acari</taxon>
        <taxon>Parasitiformes</taxon>
        <taxon>Ixodida</taxon>
        <taxon>Ixodoidea</taxon>
        <taxon>Ixodidae</taxon>
        <taxon>Hyalomminae</taxon>
        <taxon>Hyalomma</taxon>
    </lineage>
</organism>
<name>A0ACB7S8E7_HYAAI</name>
<gene>
    <name evidence="1" type="ORF">HPB50_022968</name>
</gene>
<protein>
    <submittedName>
        <fullName evidence="1">Uncharacterized protein</fullName>
    </submittedName>
</protein>